<proteinExistence type="predicted"/>
<sequence length="77" mass="8764">MKIILASFFALVSALNISLGLANPEMGEIAPGFHLQDQNNQWHELEDYRGKWLVLYFYPKADTPGCTTEACEFRDNI</sequence>
<dbReference type="InterPro" id="IPR050924">
    <property type="entry name" value="Peroxiredoxin_BCP/PrxQ"/>
</dbReference>
<dbReference type="AlphaFoldDB" id="A0A382CH41"/>
<dbReference type="PANTHER" id="PTHR42801:SF4">
    <property type="entry name" value="AHPC_TSA FAMILY PROTEIN"/>
    <property type="match status" value="1"/>
</dbReference>
<accession>A0A382CH41</accession>
<reference evidence="7" key="1">
    <citation type="submission" date="2018-05" db="EMBL/GenBank/DDBJ databases">
        <authorList>
            <person name="Lanie J.A."/>
            <person name="Ng W.-L."/>
            <person name="Kazmierczak K.M."/>
            <person name="Andrzejewski T.M."/>
            <person name="Davidsen T.M."/>
            <person name="Wayne K.J."/>
            <person name="Tettelin H."/>
            <person name="Glass J.I."/>
            <person name="Rusch D."/>
            <person name="Podicherti R."/>
            <person name="Tsui H.-C.T."/>
            <person name="Winkler M.E."/>
        </authorList>
    </citation>
    <scope>NUCLEOTIDE SEQUENCE</scope>
</reference>
<feature type="domain" description="Alkyl hydroperoxide reductase subunit C/ Thiol specific antioxidant" evidence="6">
    <location>
        <begin position="27"/>
        <end position="76"/>
    </location>
</feature>
<dbReference type="GO" id="GO:0045454">
    <property type="term" value="P:cell redox homeostasis"/>
    <property type="evidence" value="ECO:0007669"/>
    <property type="project" value="TreeGrafter"/>
</dbReference>
<dbReference type="CDD" id="cd03017">
    <property type="entry name" value="PRX_BCP"/>
    <property type="match status" value="1"/>
</dbReference>
<evidence type="ECO:0000256" key="2">
    <source>
        <dbReference type="ARBA" id="ARBA00022862"/>
    </source>
</evidence>
<dbReference type="EMBL" id="UINC01034393">
    <property type="protein sequence ID" value="SVB25164.1"/>
    <property type="molecule type" value="Genomic_DNA"/>
</dbReference>
<feature type="non-terminal residue" evidence="7">
    <location>
        <position position="77"/>
    </location>
</feature>
<dbReference type="GO" id="GO:0005737">
    <property type="term" value="C:cytoplasm"/>
    <property type="evidence" value="ECO:0007669"/>
    <property type="project" value="TreeGrafter"/>
</dbReference>
<evidence type="ECO:0000256" key="1">
    <source>
        <dbReference type="ARBA" id="ARBA00022559"/>
    </source>
</evidence>
<dbReference type="InterPro" id="IPR000866">
    <property type="entry name" value="AhpC/TSA"/>
</dbReference>
<name>A0A382CH41_9ZZZZ</name>
<dbReference type="InterPro" id="IPR036249">
    <property type="entry name" value="Thioredoxin-like_sf"/>
</dbReference>
<dbReference type="Gene3D" id="3.40.30.10">
    <property type="entry name" value="Glutaredoxin"/>
    <property type="match status" value="1"/>
</dbReference>
<organism evidence="7">
    <name type="scientific">marine metagenome</name>
    <dbReference type="NCBI Taxonomy" id="408172"/>
    <lineage>
        <taxon>unclassified sequences</taxon>
        <taxon>metagenomes</taxon>
        <taxon>ecological metagenomes</taxon>
    </lineage>
</organism>
<dbReference type="PANTHER" id="PTHR42801">
    <property type="entry name" value="THIOREDOXIN-DEPENDENT PEROXIDE REDUCTASE"/>
    <property type="match status" value="1"/>
</dbReference>
<dbReference type="Pfam" id="PF00578">
    <property type="entry name" value="AhpC-TSA"/>
    <property type="match status" value="1"/>
</dbReference>
<evidence type="ECO:0000313" key="7">
    <source>
        <dbReference type="EMBL" id="SVB25164.1"/>
    </source>
</evidence>
<evidence type="ECO:0000256" key="3">
    <source>
        <dbReference type="ARBA" id="ARBA00023002"/>
    </source>
</evidence>
<keyword evidence="5" id="KW-0676">Redox-active center</keyword>
<dbReference type="GO" id="GO:0008379">
    <property type="term" value="F:thioredoxin peroxidase activity"/>
    <property type="evidence" value="ECO:0007669"/>
    <property type="project" value="TreeGrafter"/>
</dbReference>
<dbReference type="GO" id="GO:0034599">
    <property type="term" value="P:cellular response to oxidative stress"/>
    <property type="evidence" value="ECO:0007669"/>
    <property type="project" value="TreeGrafter"/>
</dbReference>
<keyword evidence="2" id="KW-0049">Antioxidant</keyword>
<evidence type="ECO:0000256" key="4">
    <source>
        <dbReference type="ARBA" id="ARBA00023157"/>
    </source>
</evidence>
<evidence type="ECO:0000256" key="5">
    <source>
        <dbReference type="ARBA" id="ARBA00023284"/>
    </source>
</evidence>
<protein>
    <recommendedName>
        <fullName evidence="6">Alkyl hydroperoxide reductase subunit C/ Thiol specific antioxidant domain-containing protein</fullName>
    </recommendedName>
</protein>
<evidence type="ECO:0000259" key="6">
    <source>
        <dbReference type="Pfam" id="PF00578"/>
    </source>
</evidence>
<gene>
    <name evidence="7" type="ORF">METZ01_LOCUS178018</name>
</gene>
<keyword evidence="4" id="KW-1015">Disulfide bond</keyword>
<keyword evidence="3" id="KW-0560">Oxidoreductase</keyword>
<keyword evidence="1" id="KW-0575">Peroxidase</keyword>
<dbReference type="SUPFAM" id="SSF52833">
    <property type="entry name" value="Thioredoxin-like"/>
    <property type="match status" value="1"/>
</dbReference>